<evidence type="ECO:0000259" key="23">
    <source>
        <dbReference type="Pfam" id="PF17900"/>
    </source>
</evidence>
<dbReference type="GO" id="GO:0043171">
    <property type="term" value="P:peptide catabolic process"/>
    <property type="evidence" value="ECO:0007669"/>
    <property type="project" value="TreeGrafter"/>
</dbReference>
<dbReference type="CDD" id="cd09601">
    <property type="entry name" value="M1_APN-Q_like"/>
    <property type="match status" value="1"/>
</dbReference>
<keyword evidence="13 19" id="KW-0472">Membrane</keyword>
<name>A0A9Q0YTC5_HOLLE</name>
<dbReference type="SUPFAM" id="SSF63737">
    <property type="entry name" value="Leukotriene A4 hydrolase N-terminal domain"/>
    <property type="match status" value="1"/>
</dbReference>
<protein>
    <recommendedName>
        <fullName evidence="19">Aminopeptidase</fullName>
        <ecNumber evidence="19">3.4.11.-</ecNumber>
    </recommendedName>
</protein>
<evidence type="ECO:0000256" key="18">
    <source>
        <dbReference type="PIRSR" id="PIRSR634016-4"/>
    </source>
</evidence>
<organism evidence="24 25">
    <name type="scientific">Holothuria leucospilota</name>
    <name type="common">Black long sea cucumber</name>
    <name type="synonym">Mertensiothuria leucospilota</name>
    <dbReference type="NCBI Taxonomy" id="206669"/>
    <lineage>
        <taxon>Eukaryota</taxon>
        <taxon>Metazoa</taxon>
        <taxon>Echinodermata</taxon>
        <taxon>Eleutherozoa</taxon>
        <taxon>Echinozoa</taxon>
        <taxon>Holothuroidea</taxon>
        <taxon>Aspidochirotacea</taxon>
        <taxon>Aspidochirotida</taxon>
        <taxon>Holothuriidae</taxon>
        <taxon>Holothuria</taxon>
    </lineage>
</organism>
<keyword evidence="14" id="KW-1015">Disulfide bond</keyword>
<dbReference type="FunFam" id="2.60.40.1730:FF:000012">
    <property type="entry name" value="Aminopeptidase N"/>
    <property type="match status" value="1"/>
</dbReference>
<evidence type="ECO:0000259" key="21">
    <source>
        <dbReference type="Pfam" id="PF01433"/>
    </source>
</evidence>
<keyword evidence="5 19" id="KW-0645">Protease</keyword>
<evidence type="ECO:0000256" key="13">
    <source>
        <dbReference type="ARBA" id="ARBA00023136"/>
    </source>
</evidence>
<evidence type="ECO:0000313" key="24">
    <source>
        <dbReference type="EMBL" id="KAJ8026759.1"/>
    </source>
</evidence>
<evidence type="ECO:0000256" key="1">
    <source>
        <dbReference type="ARBA" id="ARBA00004236"/>
    </source>
</evidence>
<feature type="site" description="Transition state stabilizer" evidence="18">
    <location>
        <position position="460"/>
    </location>
</feature>
<dbReference type="Pfam" id="PF01433">
    <property type="entry name" value="Peptidase_M1"/>
    <property type="match status" value="1"/>
</dbReference>
<feature type="domain" description="ERAP1-like C-terminal" evidence="22">
    <location>
        <begin position="612"/>
        <end position="931"/>
    </location>
</feature>
<evidence type="ECO:0000256" key="3">
    <source>
        <dbReference type="ARBA" id="ARBA00010136"/>
    </source>
</evidence>
<evidence type="ECO:0000256" key="9">
    <source>
        <dbReference type="ARBA" id="ARBA00022833"/>
    </source>
</evidence>
<dbReference type="GO" id="GO:0008270">
    <property type="term" value="F:zinc ion binding"/>
    <property type="evidence" value="ECO:0007669"/>
    <property type="project" value="UniProtKB-UniRule"/>
</dbReference>
<feature type="binding site" evidence="17">
    <location>
        <position position="374"/>
    </location>
    <ligand>
        <name>Zn(2+)</name>
        <dbReference type="ChEBI" id="CHEBI:29105"/>
        <note>catalytic</note>
    </ligand>
</feature>
<dbReference type="GO" id="GO:0070006">
    <property type="term" value="F:metalloaminopeptidase activity"/>
    <property type="evidence" value="ECO:0007669"/>
    <property type="project" value="TreeGrafter"/>
</dbReference>
<feature type="transmembrane region" description="Helical" evidence="19">
    <location>
        <begin position="12"/>
        <end position="34"/>
    </location>
</feature>
<evidence type="ECO:0000259" key="22">
    <source>
        <dbReference type="Pfam" id="PF11838"/>
    </source>
</evidence>
<evidence type="ECO:0000256" key="17">
    <source>
        <dbReference type="PIRSR" id="PIRSR634016-3"/>
    </source>
</evidence>
<dbReference type="FunFam" id="1.10.390.10:FF:000016">
    <property type="entry name" value="Glutamyl aminopeptidase"/>
    <property type="match status" value="1"/>
</dbReference>
<keyword evidence="7 17" id="KW-0479">Metal-binding</keyword>
<dbReference type="InterPro" id="IPR024571">
    <property type="entry name" value="ERAP1-like_C_dom"/>
</dbReference>
<keyword evidence="15" id="KW-0325">Glycoprotein</keyword>
<feature type="binding site" evidence="17">
    <location>
        <position position="378"/>
    </location>
    <ligand>
        <name>Zn(2+)</name>
        <dbReference type="ChEBI" id="CHEBI:29105"/>
        <note>catalytic</note>
    </ligand>
</feature>
<evidence type="ECO:0000256" key="5">
    <source>
        <dbReference type="ARBA" id="ARBA00022670"/>
    </source>
</evidence>
<evidence type="ECO:0000256" key="14">
    <source>
        <dbReference type="ARBA" id="ARBA00023157"/>
    </source>
</evidence>
<feature type="region of interest" description="Disordered" evidence="20">
    <location>
        <begin position="41"/>
        <end position="67"/>
    </location>
</feature>
<dbReference type="Gene3D" id="1.10.390.10">
    <property type="entry name" value="Neutral Protease Domain 2"/>
    <property type="match status" value="1"/>
</dbReference>
<evidence type="ECO:0000256" key="20">
    <source>
        <dbReference type="SAM" id="MobiDB-lite"/>
    </source>
</evidence>
<evidence type="ECO:0000256" key="7">
    <source>
        <dbReference type="ARBA" id="ARBA00022723"/>
    </source>
</evidence>
<dbReference type="InterPro" id="IPR050344">
    <property type="entry name" value="Peptidase_M1_aminopeptidases"/>
</dbReference>
<evidence type="ECO:0000256" key="2">
    <source>
        <dbReference type="ARBA" id="ARBA00004606"/>
    </source>
</evidence>
<keyword evidence="6 19" id="KW-0812">Transmembrane</keyword>
<feature type="compositionally biased region" description="Polar residues" evidence="20">
    <location>
        <begin position="47"/>
        <end position="59"/>
    </location>
</feature>
<evidence type="ECO:0000313" key="25">
    <source>
        <dbReference type="Proteomes" id="UP001152320"/>
    </source>
</evidence>
<feature type="domain" description="Aminopeptidase N-like N-terminal" evidence="23">
    <location>
        <begin position="77"/>
        <end position="267"/>
    </location>
</feature>
<comment type="similarity">
    <text evidence="3 19">Belongs to the peptidase M1 family.</text>
</comment>
<keyword evidence="4" id="KW-1003">Cell membrane</keyword>
<dbReference type="EMBL" id="JAIZAY010000016">
    <property type="protein sequence ID" value="KAJ8026759.1"/>
    <property type="molecule type" value="Genomic_DNA"/>
</dbReference>
<feature type="binding site" evidence="17">
    <location>
        <position position="397"/>
    </location>
    <ligand>
        <name>Zn(2+)</name>
        <dbReference type="ChEBI" id="CHEBI:29105"/>
        <note>catalytic</note>
    </ligand>
</feature>
<dbReference type="Gene3D" id="1.25.50.20">
    <property type="match status" value="1"/>
</dbReference>
<evidence type="ECO:0000256" key="12">
    <source>
        <dbReference type="ARBA" id="ARBA00023049"/>
    </source>
</evidence>
<dbReference type="OrthoDB" id="510539at2759"/>
<dbReference type="InterPro" id="IPR042097">
    <property type="entry name" value="Aminopeptidase_N-like_N_sf"/>
</dbReference>
<dbReference type="FunFam" id="2.60.40.1910:FF:000006">
    <property type="entry name" value="Aminopeptidase"/>
    <property type="match status" value="1"/>
</dbReference>
<gene>
    <name evidence="24" type="ORF">HOLleu_31688</name>
</gene>
<feature type="active site" description="Proton acceptor" evidence="16">
    <location>
        <position position="375"/>
    </location>
</feature>
<proteinExistence type="inferred from homology"/>
<keyword evidence="10" id="KW-0735">Signal-anchor</keyword>
<dbReference type="PRINTS" id="PR00756">
    <property type="entry name" value="ALADIPTASE"/>
</dbReference>
<comment type="caution">
    <text evidence="24">The sequence shown here is derived from an EMBL/GenBank/DDBJ whole genome shotgun (WGS) entry which is preliminary data.</text>
</comment>
<dbReference type="PANTHER" id="PTHR11533:SF294">
    <property type="entry name" value="THYROTROPIN-RELEASING HORMONE-DEGRADING ECTOENZYME"/>
    <property type="match status" value="1"/>
</dbReference>
<dbReference type="FunFam" id="1.25.50.20:FF:000001">
    <property type="entry name" value="Aminopeptidase"/>
    <property type="match status" value="1"/>
</dbReference>
<dbReference type="GO" id="GO:0042277">
    <property type="term" value="F:peptide binding"/>
    <property type="evidence" value="ECO:0007669"/>
    <property type="project" value="TreeGrafter"/>
</dbReference>
<dbReference type="GO" id="GO:0005737">
    <property type="term" value="C:cytoplasm"/>
    <property type="evidence" value="ECO:0007669"/>
    <property type="project" value="TreeGrafter"/>
</dbReference>
<evidence type="ECO:0000256" key="6">
    <source>
        <dbReference type="ARBA" id="ARBA00022692"/>
    </source>
</evidence>
<dbReference type="Gene3D" id="2.60.40.1910">
    <property type="match status" value="1"/>
</dbReference>
<sequence length="954" mass="108123">MGKQYEISKPTFWALVVTSLLITLLVGLLCGLLPDRNTNCFPEEQRGSSPEPSSSTPRGPTTEPEMWENIRLPTNLKPHLYDLSLEIDITNEVFNGVSEALIECVEATNIILIHSKQLNIDFNSITLTKQDGGTVPGFSKDPWLYPENQYLVIELDGNLKAGSMYELSIGFDAELKNDLVGLYRSTYKTEDGQTKSIATTFFAPTDARKAFPCFDEPAFKANFTLTIDHEPGYIALANMPLDGPNTTLPSGWVRTKFEMSVPMSTYLLCFVVCDFIFVEKETQGGVQFRVWARPEARNSVEYALEKGADIIDFFEDYFQIDFPLPKMDMIAIPDFTAGAMENWGLITYRETALLYTEGVSSPRNKQRVCTVVSHELAHQWFGNLVTLLWWDDTWLNEGFASYVEYLGVDYVENTWGVTEQFVVLDVQPVMTIDALQTSRPIIVDVETPDDINQQFDAISYNKGASILRMLQNFMGETAFKNGLNNYLEAFAYSNAANTDLWEYLEEASREDGTNLEIAQIMNTWTLQMGFPVITVTRSYGAAVTFSATQHRFLSNPDSEPQTTYPDLGYKWHVPLTYTTLASTKFDDNEIDWLIPDDEDFERNLGEGGDTTWLLVNIRQYGYYRVNYDQKNWQLLSDQLIDDHTIFPESNRATLISDAFNLARGGELSQVQAFELTSYLVEERDYVPWVAVDSNLGYVDKMLSRSKAYGDFNQYMLQQVTPFYDFIGWEGSSTDHLDSLSHSLAVNLACSYGKEDCVNNAIQEFAEWMSHPENNTVNPTLKSTVYCTAISKGGQAEWEFAYNQYKATLDASEASTLLSSLGCSKEVWVLSTFLELTLDGDEVRAQDAVDAVTYVARNPVGYSLAWDFFRAEWEFFRTTYGDSIFQFSDLIEGVTSHFNTEFELQMLEDFIDEHPDQGTGSRAFTQAVDNTKSNIRWINSYLDEVATWLDGALTD</sequence>
<keyword evidence="9 17" id="KW-0862">Zinc</keyword>
<keyword evidence="19 24" id="KW-0031">Aminopeptidase</keyword>
<dbReference type="GO" id="GO:0005886">
    <property type="term" value="C:plasma membrane"/>
    <property type="evidence" value="ECO:0007669"/>
    <property type="project" value="UniProtKB-SubCell"/>
</dbReference>
<dbReference type="Pfam" id="PF17900">
    <property type="entry name" value="Peptidase_M1_N"/>
    <property type="match status" value="1"/>
</dbReference>
<accession>A0A9Q0YTC5</accession>
<dbReference type="PANTHER" id="PTHR11533">
    <property type="entry name" value="PROTEASE M1 ZINC METALLOPROTEASE"/>
    <property type="match status" value="1"/>
</dbReference>
<comment type="cofactor">
    <cofactor evidence="17 19">
        <name>Zn(2+)</name>
        <dbReference type="ChEBI" id="CHEBI:29105"/>
    </cofactor>
    <text evidence="17 19">Binds 1 zinc ion per subunit.</text>
</comment>
<dbReference type="InterPro" id="IPR034016">
    <property type="entry name" value="M1_APN-typ"/>
</dbReference>
<evidence type="ECO:0000256" key="16">
    <source>
        <dbReference type="PIRSR" id="PIRSR634016-1"/>
    </source>
</evidence>
<keyword evidence="12 19" id="KW-0482">Metalloprotease</keyword>
<dbReference type="Pfam" id="PF11838">
    <property type="entry name" value="ERAP1_C"/>
    <property type="match status" value="1"/>
</dbReference>
<dbReference type="EC" id="3.4.11.-" evidence="19"/>
<keyword evidence="25" id="KW-1185">Reference proteome</keyword>
<dbReference type="GO" id="GO:0005615">
    <property type="term" value="C:extracellular space"/>
    <property type="evidence" value="ECO:0007669"/>
    <property type="project" value="TreeGrafter"/>
</dbReference>
<reference evidence="24" key="1">
    <citation type="submission" date="2021-10" db="EMBL/GenBank/DDBJ databases">
        <title>Tropical sea cucumber genome reveals ecological adaptation and Cuvierian tubules defense mechanism.</title>
        <authorList>
            <person name="Chen T."/>
        </authorList>
    </citation>
    <scope>NUCLEOTIDE SEQUENCE</scope>
    <source>
        <strain evidence="24">Nanhai2018</strain>
        <tissue evidence="24">Muscle</tissue>
    </source>
</reference>
<evidence type="ECO:0000256" key="8">
    <source>
        <dbReference type="ARBA" id="ARBA00022801"/>
    </source>
</evidence>
<evidence type="ECO:0000256" key="19">
    <source>
        <dbReference type="RuleBase" id="RU364040"/>
    </source>
</evidence>
<evidence type="ECO:0000256" key="4">
    <source>
        <dbReference type="ARBA" id="ARBA00022475"/>
    </source>
</evidence>
<evidence type="ECO:0000256" key="10">
    <source>
        <dbReference type="ARBA" id="ARBA00022968"/>
    </source>
</evidence>
<evidence type="ECO:0000256" key="11">
    <source>
        <dbReference type="ARBA" id="ARBA00022989"/>
    </source>
</evidence>
<dbReference type="InterPro" id="IPR045357">
    <property type="entry name" value="Aminopeptidase_N-like_N"/>
</dbReference>
<dbReference type="Gene3D" id="2.60.40.1730">
    <property type="entry name" value="tricorn interacting facor f3 domain"/>
    <property type="match status" value="1"/>
</dbReference>
<dbReference type="SUPFAM" id="SSF55486">
    <property type="entry name" value="Metalloproteases ('zincins'), catalytic domain"/>
    <property type="match status" value="1"/>
</dbReference>
<dbReference type="InterPro" id="IPR014782">
    <property type="entry name" value="Peptidase_M1_dom"/>
</dbReference>
<comment type="subcellular location">
    <subcellularLocation>
        <location evidence="1">Cell membrane</location>
    </subcellularLocation>
    <subcellularLocation>
        <location evidence="2">Membrane</location>
        <topology evidence="2">Single-pass type II membrane protein</topology>
    </subcellularLocation>
</comment>
<keyword evidence="8 19" id="KW-0378">Hydrolase</keyword>
<dbReference type="AlphaFoldDB" id="A0A9Q0YTC5"/>
<keyword evidence="11 19" id="KW-1133">Transmembrane helix</keyword>
<evidence type="ECO:0000256" key="15">
    <source>
        <dbReference type="ARBA" id="ARBA00023180"/>
    </source>
</evidence>
<dbReference type="GO" id="GO:0006508">
    <property type="term" value="P:proteolysis"/>
    <property type="evidence" value="ECO:0007669"/>
    <property type="project" value="UniProtKB-KW"/>
</dbReference>
<dbReference type="Proteomes" id="UP001152320">
    <property type="component" value="Chromosome 16"/>
</dbReference>
<feature type="domain" description="Peptidase M1 membrane alanine aminopeptidase" evidence="21">
    <location>
        <begin position="302"/>
        <end position="524"/>
    </location>
</feature>
<dbReference type="InterPro" id="IPR001930">
    <property type="entry name" value="Peptidase_M1"/>
</dbReference>
<dbReference type="InterPro" id="IPR027268">
    <property type="entry name" value="Peptidase_M4/M1_CTD_sf"/>
</dbReference>